<protein>
    <recommendedName>
        <fullName evidence="7">Zn(2)-C6 fungal-type domain-containing protein</fullName>
    </recommendedName>
</protein>
<accession>A0A9P9BG25</accession>
<comment type="subcellular location">
    <subcellularLocation>
        <location evidence="1">Nucleus</location>
    </subcellularLocation>
</comment>
<feature type="domain" description="Zn(2)-C6 fungal-type" evidence="7">
    <location>
        <begin position="20"/>
        <end position="53"/>
    </location>
</feature>
<dbReference type="GO" id="GO:0008270">
    <property type="term" value="F:zinc ion binding"/>
    <property type="evidence" value="ECO:0007669"/>
    <property type="project" value="InterPro"/>
</dbReference>
<name>A0A9P9BG25_9PEZI</name>
<evidence type="ECO:0000256" key="4">
    <source>
        <dbReference type="ARBA" id="ARBA00023163"/>
    </source>
</evidence>
<dbReference type="InterPro" id="IPR001138">
    <property type="entry name" value="Zn2Cys6_DnaBD"/>
</dbReference>
<dbReference type="CDD" id="cd00067">
    <property type="entry name" value="GAL4"/>
    <property type="match status" value="1"/>
</dbReference>
<comment type="caution">
    <text evidence="8">The sequence shown here is derived from an EMBL/GenBank/DDBJ whole genome shotgun (WGS) entry which is preliminary data.</text>
</comment>
<feature type="compositionally biased region" description="Low complexity" evidence="6">
    <location>
        <begin position="581"/>
        <end position="593"/>
    </location>
</feature>
<keyword evidence="4" id="KW-0804">Transcription</keyword>
<keyword evidence="5" id="KW-0539">Nucleus</keyword>
<dbReference type="InterPro" id="IPR036864">
    <property type="entry name" value="Zn2-C6_fun-type_DNA-bd_sf"/>
</dbReference>
<dbReference type="GO" id="GO:0000976">
    <property type="term" value="F:transcription cis-regulatory region binding"/>
    <property type="evidence" value="ECO:0007669"/>
    <property type="project" value="TreeGrafter"/>
</dbReference>
<gene>
    <name evidence="8" type="ORF">B0I36DRAFT_389179</name>
</gene>
<keyword evidence="9" id="KW-1185">Reference proteome</keyword>
<evidence type="ECO:0000256" key="5">
    <source>
        <dbReference type="ARBA" id="ARBA00023242"/>
    </source>
</evidence>
<feature type="compositionally biased region" description="Low complexity" evidence="6">
    <location>
        <begin position="680"/>
        <end position="690"/>
    </location>
</feature>
<feature type="compositionally biased region" description="Polar residues" evidence="6">
    <location>
        <begin position="695"/>
        <end position="709"/>
    </location>
</feature>
<dbReference type="PANTHER" id="PTHR31845">
    <property type="entry name" value="FINGER DOMAIN PROTEIN, PUTATIVE-RELATED"/>
    <property type="match status" value="1"/>
</dbReference>
<feature type="region of interest" description="Disordered" evidence="6">
    <location>
        <begin position="571"/>
        <end position="604"/>
    </location>
</feature>
<dbReference type="GO" id="GO:0000981">
    <property type="term" value="F:DNA-binding transcription factor activity, RNA polymerase II-specific"/>
    <property type="evidence" value="ECO:0007669"/>
    <property type="project" value="InterPro"/>
</dbReference>
<dbReference type="PANTHER" id="PTHR31845:SF21">
    <property type="entry name" value="REGULATORY PROTEIN LEU3"/>
    <property type="match status" value="1"/>
</dbReference>
<dbReference type="EMBL" id="JAGTJQ010000013">
    <property type="protein sequence ID" value="KAH7014219.1"/>
    <property type="molecule type" value="Genomic_DNA"/>
</dbReference>
<keyword evidence="2" id="KW-0805">Transcription regulation</keyword>
<dbReference type="CDD" id="cd12148">
    <property type="entry name" value="fungal_TF_MHR"/>
    <property type="match status" value="1"/>
</dbReference>
<sequence length="791" mass="85825">MADRASSSPGRATRVSRNAACTRCRTSKVRCNPSSVPGEPCQRCAKLDLSCLVDPTHRRVTRKSQLDQLAREVQAIKETVGSNRHPAPQPVSSSSPGAWSQRLQSTSNASPSSVTAVATQSALSTAASEHNDAHDTSILVQDVEADSRQAAPSLPRALNSQPFTGPEIDEHFDLFFRHSHPHFPIVSERSPDKCYDISPFLFWTIILIACRRQPTRSTPASLRLLAEHIKHETDAAVPRVPLPLPQLHAVLLVATWGLYPGVRFINDPAYWLSSVALNSCLLVGFHTGFGRHPEYTHITLAVMASDKDAAVTWAACTILNKRLSTNLGVPSIGPPCNKATRNMFQDEASVLPTTFRVQLECQVFMDRVNQTLSSAVEESNRVPQELVHMFEDEWSASRARILAKYTDSMSSLYTLFVLVEIQMYYFLLKPDVSNSHAAVAGPPETSTLPLSPSIEADILRCYTTASTLITRVAALDETTNLLHYLPHYTIRPIAHAICVIFRTIRSDLPLRYRSVVDPGEAARVSSLTVTIARRVSAVEGDLAWRLARCVELWDSSSAPYLAAAAAAAARGDKDGPPSRHGNGNRNGNAGNAGSIDNEQAGSPIPADLDYEPILVEAFRRRMVAGPGFDFMIRWKTKYGPVQMGPYAVQHSHTSGQGMQVGPAATETVGGRGPPPQQQISSTSSATHTTAFENGVTASDTRTRTQAASTGTGGYQAVQHDQQRLQQQQYQHQQMQSSAQMAFGGSGTAALPSETTGLPPPSAGLADMYTLLGADWGILDDFGWGFDVPASQ</sequence>
<dbReference type="PROSITE" id="PS00463">
    <property type="entry name" value="ZN2_CY6_FUNGAL_1"/>
    <property type="match status" value="1"/>
</dbReference>
<evidence type="ECO:0000313" key="8">
    <source>
        <dbReference type="EMBL" id="KAH7014219.1"/>
    </source>
</evidence>
<feature type="compositionally biased region" description="Polar residues" evidence="6">
    <location>
        <begin position="90"/>
        <end position="114"/>
    </location>
</feature>
<dbReference type="SMART" id="SM00066">
    <property type="entry name" value="GAL4"/>
    <property type="match status" value="1"/>
</dbReference>
<dbReference type="PROSITE" id="PS50048">
    <property type="entry name" value="ZN2_CY6_FUNGAL_2"/>
    <property type="match status" value="1"/>
</dbReference>
<dbReference type="Proteomes" id="UP000756346">
    <property type="component" value="Unassembled WGS sequence"/>
</dbReference>
<keyword evidence="3" id="KW-0238">DNA-binding</keyword>
<feature type="region of interest" description="Disordered" evidence="6">
    <location>
        <begin position="78"/>
        <end position="114"/>
    </location>
</feature>
<reference evidence="8" key="1">
    <citation type="journal article" date="2021" name="Nat. Commun.">
        <title>Genetic determinants of endophytism in the Arabidopsis root mycobiome.</title>
        <authorList>
            <person name="Mesny F."/>
            <person name="Miyauchi S."/>
            <person name="Thiergart T."/>
            <person name="Pickel B."/>
            <person name="Atanasova L."/>
            <person name="Karlsson M."/>
            <person name="Huettel B."/>
            <person name="Barry K.W."/>
            <person name="Haridas S."/>
            <person name="Chen C."/>
            <person name="Bauer D."/>
            <person name="Andreopoulos W."/>
            <person name="Pangilinan J."/>
            <person name="LaButti K."/>
            <person name="Riley R."/>
            <person name="Lipzen A."/>
            <person name="Clum A."/>
            <person name="Drula E."/>
            <person name="Henrissat B."/>
            <person name="Kohler A."/>
            <person name="Grigoriev I.V."/>
            <person name="Martin F.M."/>
            <person name="Hacquard S."/>
        </authorList>
    </citation>
    <scope>NUCLEOTIDE SEQUENCE</scope>
    <source>
        <strain evidence="8">MPI-CAGE-CH-0230</strain>
    </source>
</reference>
<dbReference type="RefSeq" id="XP_046005186.1">
    <property type="nucleotide sequence ID" value="XM_046161298.1"/>
</dbReference>
<dbReference type="GeneID" id="70190844"/>
<evidence type="ECO:0000256" key="1">
    <source>
        <dbReference type="ARBA" id="ARBA00004123"/>
    </source>
</evidence>
<evidence type="ECO:0000256" key="3">
    <source>
        <dbReference type="ARBA" id="ARBA00023125"/>
    </source>
</evidence>
<evidence type="ECO:0000256" key="6">
    <source>
        <dbReference type="SAM" id="MobiDB-lite"/>
    </source>
</evidence>
<dbReference type="OrthoDB" id="2341546at2759"/>
<organism evidence="8 9">
    <name type="scientific">Microdochium trichocladiopsis</name>
    <dbReference type="NCBI Taxonomy" id="1682393"/>
    <lineage>
        <taxon>Eukaryota</taxon>
        <taxon>Fungi</taxon>
        <taxon>Dikarya</taxon>
        <taxon>Ascomycota</taxon>
        <taxon>Pezizomycotina</taxon>
        <taxon>Sordariomycetes</taxon>
        <taxon>Xylariomycetidae</taxon>
        <taxon>Xylariales</taxon>
        <taxon>Microdochiaceae</taxon>
        <taxon>Microdochium</taxon>
    </lineage>
</organism>
<dbReference type="GO" id="GO:0005634">
    <property type="term" value="C:nucleus"/>
    <property type="evidence" value="ECO:0007669"/>
    <property type="project" value="UniProtKB-SubCell"/>
</dbReference>
<dbReference type="Gene3D" id="4.10.240.10">
    <property type="entry name" value="Zn(2)-C6 fungal-type DNA-binding domain"/>
    <property type="match status" value="1"/>
</dbReference>
<evidence type="ECO:0000259" key="7">
    <source>
        <dbReference type="PROSITE" id="PS50048"/>
    </source>
</evidence>
<proteinExistence type="predicted"/>
<feature type="region of interest" description="Disordered" evidence="6">
    <location>
        <begin position="649"/>
        <end position="716"/>
    </location>
</feature>
<dbReference type="AlphaFoldDB" id="A0A9P9BG25"/>
<dbReference type="SUPFAM" id="SSF57701">
    <property type="entry name" value="Zn2/Cys6 DNA-binding domain"/>
    <property type="match status" value="1"/>
</dbReference>
<dbReference type="InterPro" id="IPR051089">
    <property type="entry name" value="prtT"/>
</dbReference>
<evidence type="ECO:0000313" key="9">
    <source>
        <dbReference type="Proteomes" id="UP000756346"/>
    </source>
</evidence>
<evidence type="ECO:0000256" key="2">
    <source>
        <dbReference type="ARBA" id="ARBA00023015"/>
    </source>
</evidence>
<dbReference type="Pfam" id="PF00172">
    <property type="entry name" value="Zn_clus"/>
    <property type="match status" value="1"/>
</dbReference>